<gene>
    <name evidence="2" type="ORF">ELQ35_12615</name>
</gene>
<dbReference type="Pfam" id="PF01895">
    <property type="entry name" value="PhoU"/>
    <property type="match status" value="2"/>
</dbReference>
<feature type="domain" description="PhoU" evidence="1">
    <location>
        <begin position="157"/>
        <end position="236"/>
    </location>
</feature>
<dbReference type="AlphaFoldDB" id="A0A3S0TUT6"/>
<evidence type="ECO:0000313" key="3">
    <source>
        <dbReference type="Proteomes" id="UP000267430"/>
    </source>
</evidence>
<comment type="caution">
    <text evidence="2">The sequence shown here is derived from an EMBL/GenBank/DDBJ whole genome shotgun (WGS) entry which is preliminary data.</text>
</comment>
<sequence>MGRYPFITILAKAVTKLIPGDDSLKEGNSRHLAAISMEQSPSIALGQAKEEIIKMGYLSVKGLNELLQYLLTNSNKHRETALQFKGAINSLDEKVSDYLVRISTIDFSKKEAAKYVMLIDTVREIEKIGDRFENIIDLVEHPFSHKAVPTDPWLSDLKEVFQMTIDTVDQAIIAFDHYDLEQAKEIVENKDILGKTERMLRRERVFRMNGGQGEINLVDLVTNLEKIEAHAVKLSKTIIGDCR</sequence>
<dbReference type="Gene3D" id="1.20.58.220">
    <property type="entry name" value="Phosphate transport system protein phou homolog 2, domain 2"/>
    <property type="match status" value="1"/>
</dbReference>
<evidence type="ECO:0000259" key="1">
    <source>
        <dbReference type="Pfam" id="PF01895"/>
    </source>
</evidence>
<organism evidence="2 3">
    <name type="scientific">Peribacillus cavernae</name>
    <dbReference type="NCBI Taxonomy" id="1674310"/>
    <lineage>
        <taxon>Bacteria</taxon>
        <taxon>Bacillati</taxon>
        <taxon>Bacillota</taxon>
        <taxon>Bacilli</taxon>
        <taxon>Bacillales</taxon>
        <taxon>Bacillaceae</taxon>
        <taxon>Peribacillus</taxon>
    </lineage>
</organism>
<dbReference type="InterPro" id="IPR026022">
    <property type="entry name" value="PhoU_dom"/>
</dbReference>
<protein>
    <submittedName>
        <fullName evidence="2">Na/Pi cotransporter family protein</fullName>
    </submittedName>
</protein>
<accession>A0A3S0TUT6</accession>
<dbReference type="SUPFAM" id="SSF109755">
    <property type="entry name" value="PhoU-like"/>
    <property type="match status" value="1"/>
</dbReference>
<dbReference type="OrthoDB" id="9763003at2"/>
<proteinExistence type="predicted"/>
<dbReference type="GO" id="GO:0030643">
    <property type="term" value="P:intracellular phosphate ion homeostasis"/>
    <property type="evidence" value="ECO:0007669"/>
    <property type="project" value="InterPro"/>
</dbReference>
<dbReference type="PANTHER" id="PTHR42930">
    <property type="entry name" value="PHOSPHATE-SPECIFIC TRANSPORT SYSTEM ACCESSORY PROTEIN PHOU"/>
    <property type="match status" value="1"/>
</dbReference>
<feature type="domain" description="PhoU" evidence="1">
    <location>
        <begin position="52"/>
        <end position="138"/>
    </location>
</feature>
<name>A0A3S0TUT6_9BACI</name>
<evidence type="ECO:0000313" key="2">
    <source>
        <dbReference type="EMBL" id="RUQ28422.1"/>
    </source>
</evidence>
<dbReference type="GO" id="GO:0045936">
    <property type="term" value="P:negative regulation of phosphate metabolic process"/>
    <property type="evidence" value="ECO:0007669"/>
    <property type="project" value="InterPro"/>
</dbReference>
<dbReference type="InterPro" id="IPR028366">
    <property type="entry name" value="PhoU"/>
</dbReference>
<dbReference type="Proteomes" id="UP000267430">
    <property type="component" value="Unassembled WGS sequence"/>
</dbReference>
<dbReference type="EMBL" id="RYZZ01000016">
    <property type="protein sequence ID" value="RUQ28422.1"/>
    <property type="molecule type" value="Genomic_DNA"/>
</dbReference>
<keyword evidence="3" id="KW-1185">Reference proteome</keyword>
<dbReference type="RefSeq" id="WP_126865183.1">
    <property type="nucleotide sequence ID" value="NZ_JAUSTX010000003.1"/>
</dbReference>
<reference evidence="2 3" key="1">
    <citation type="submission" date="2018-12" db="EMBL/GenBank/DDBJ databases">
        <title>Bacillus chawlae sp. nov., Bacillus glennii sp. nov., and Bacillus saganii sp. nov. Isolated from the Vehicle Assembly Building at Kennedy Space Center where the Viking Spacecraft were Assembled.</title>
        <authorList>
            <person name="Seuylemezian A."/>
            <person name="Vaishampayan P."/>
        </authorList>
    </citation>
    <scope>NUCLEOTIDE SEQUENCE [LARGE SCALE GENOMIC DNA]</scope>
    <source>
        <strain evidence="2 3">L5</strain>
    </source>
</reference>
<dbReference type="InterPro" id="IPR038078">
    <property type="entry name" value="PhoU-like_sf"/>
</dbReference>
<dbReference type="PANTHER" id="PTHR42930:SF3">
    <property type="entry name" value="PHOSPHATE-SPECIFIC TRANSPORT SYSTEM ACCESSORY PROTEIN PHOU"/>
    <property type="match status" value="1"/>
</dbReference>